<dbReference type="RefSeq" id="WP_147256357.1">
    <property type="nucleotide sequence ID" value="NZ_VIWU01000001.1"/>
</dbReference>
<dbReference type="InterPro" id="IPR020556">
    <property type="entry name" value="Amidase_CS"/>
</dbReference>
<dbReference type="OrthoDB" id="182039at2"/>
<dbReference type="PANTHER" id="PTHR11895:SF176">
    <property type="entry name" value="AMIDASE AMID-RELATED"/>
    <property type="match status" value="1"/>
</dbReference>
<dbReference type="Proteomes" id="UP000321261">
    <property type="component" value="Unassembled WGS sequence"/>
</dbReference>
<dbReference type="GO" id="GO:0016740">
    <property type="term" value="F:transferase activity"/>
    <property type="evidence" value="ECO:0007669"/>
    <property type="project" value="UniProtKB-KW"/>
</dbReference>
<dbReference type="Pfam" id="PF01425">
    <property type="entry name" value="Amidase"/>
    <property type="match status" value="1"/>
</dbReference>
<comment type="caution">
    <text evidence="2">The sequence shown here is derived from an EMBL/GenBank/DDBJ whole genome shotgun (WGS) entry which is preliminary data.</text>
</comment>
<accession>A0A561SQI8</accession>
<name>A0A561SQI8_9PSEU</name>
<proteinExistence type="predicted"/>
<feature type="domain" description="Amidase" evidence="1">
    <location>
        <begin position="22"/>
        <end position="433"/>
    </location>
</feature>
<dbReference type="SUPFAM" id="SSF75304">
    <property type="entry name" value="Amidase signature (AS) enzymes"/>
    <property type="match status" value="1"/>
</dbReference>
<organism evidence="2 3">
    <name type="scientific">Pseudonocardia hierapolitana</name>
    <dbReference type="NCBI Taxonomy" id="1128676"/>
    <lineage>
        <taxon>Bacteria</taxon>
        <taxon>Bacillati</taxon>
        <taxon>Actinomycetota</taxon>
        <taxon>Actinomycetes</taxon>
        <taxon>Pseudonocardiales</taxon>
        <taxon>Pseudonocardiaceae</taxon>
        <taxon>Pseudonocardia</taxon>
    </lineage>
</organism>
<keyword evidence="2" id="KW-0808">Transferase</keyword>
<reference evidence="2 3" key="1">
    <citation type="submission" date="2019-06" db="EMBL/GenBank/DDBJ databases">
        <title>Sequencing the genomes of 1000 actinobacteria strains.</title>
        <authorList>
            <person name="Klenk H.-P."/>
        </authorList>
    </citation>
    <scope>NUCLEOTIDE SEQUENCE [LARGE SCALE GENOMIC DNA]</scope>
    <source>
        <strain evidence="2 3">DSM 45671</strain>
    </source>
</reference>
<dbReference type="InterPro" id="IPR036928">
    <property type="entry name" value="AS_sf"/>
</dbReference>
<evidence type="ECO:0000313" key="2">
    <source>
        <dbReference type="EMBL" id="TWF77122.1"/>
    </source>
</evidence>
<dbReference type="Gene3D" id="3.90.1300.10">
    <property type="entry name" value="Amidase signature (AS) domain"/>
    <property type="match status" value="1"/>
</dbReference>
<dbReference type="PANTHER" id="PTHR11895">
    <property type="entry name" value="TRANSAMIDASE"/>
    <property type="match status" value="1"/>
</dbReference>
<protein>
    <submittedName>
        <fullName evidence="2">Aspartyl-tRNA(Asn)/glutamyl-tRNA(Gln) amidotransferase subunit A</fullName>
    </submittedName>
</protein>
<dbReference type="InterPro" id="IPR023631">
    <property type="entry name" value="Amidase_dom"/>
</dbReference>
<gene>
    <name evidence="2" type="ORF">FHX44_113027</name>
</gene>
<sequence length="442" mass="45639">MLPDLRDLGMALRSRELSATEHVRDVLDRLAADTLNSVIALDPERALAAAAERDAELARGEWRGPLHGVAVGVKDLIDVAGLPTRAGSNVLADAPPATADAPVVARLREAGAVVVAKLHTHEFAYGPTGDVAATGPARNPHDPSRITGGSSSGSAAAVGAGHLPLALGTDTGASVRTPAALCGVVGLKPAFGALPTDGSFPLSETLDHIGVIAPDVHAASVAWDVLSRPDGTGGGIQSPGVGGVRVGLLTDEYWRPLDPALAKAVEAAAARLQARGAQLHEVSTPMIEELAATYPMIVGAEAYATHAQWLADRPQDYQPITRERLLPFADQPARAYVDAVRARRRLKAAMRAAVAHLDVLLLPTTRLRATPIGAEEVTVDGAAVAVRPQLLALTLPFNLTGWPAASVPGEVADGGLPAGVQVVGVRLEERGVLRVAGALARD</sequence>
<dbReference type="EMBL" id="VIWU01000001">
    <property type="protein sequence ID" value="TWF77122.1"/>
    <property type="molecule type" value="Genomic_DNA"/>
</dbReference>
<dbReference type="AlphaFoldDB" id="A0A561SQI8"/>
<evidence type="ECO:0000259" key="1">
    <source>
        <dbReference type="Pfam" id="PF01425"/>
    </source>
</evidence>
<keyword evidence="3" id="KW-1185">Reference proteome</keyword>
<dbReference type="PROSITE" id="PS00571">
    <property type="entry name" value="AMIDASES"/>
    <property type="match status" value="1"/>
</dbReference>
<dbReference type="InterPro" id="IPR000120">
    <property type="entry name" value="Amidase"/>
</dbReference>
<evidence type="ECO:0000313" key="3">
    <source>
        <dbReference type="Proteomes" id="UP000321261"/>
    </source>
</evidence>